<keyword evidence="10" id="KW-0732">Signal</keyword>
<evidence type="ECO:0000256" key="1">
    <source>
        <dbReference type="ARBA" id="ARBA00004370"/>
    </source>
</evidence>
<dbReference type="InterPro" id="IPR038430">
    <property type="entry name" value="NDAH_ubi_oxred_su3_sf"/>
</dbReference>
<evidence type="ECO:0000313" key="11">
    <source>
        <dbReference type="EMBL" id="AAP91677.1"/>
    </source>
</evidence>
<protein>
    <recommendedName>
        <fullName evidence="3 9">NADH-ubiquinone oxidoreductase chain 3</fullName>
        <ecNumber evidence="9">7.1.1.2</ecNumber>
    </recommendedName>
</protein>
<keyword evidence="9" id="KW-0679">Respiratory chain</keyword>
<keyword evidence="4 9" id="KW-0813">Transport</keyword>
<dbReference type="GO" id="GO:0031966">
    <property type="term" value="C:mitochondrial membrane"/>
    <property type="evidence" value="ECO:0007669"/>
    <property type="project" value="UniProtKB-SubCell"/>
</dbReference>
<dbReference type="RefSeq" id="YP_006356.1">
    <property type="nucleotide sequence ID" value="NC_005840.1"/>
</dbReference>
<keyword evidence="9" id="KW-0830">Ubiquinone</keyword>
<evidence type="ECO:0000256" key="3">
    <source>
        <dbReference type="ARBA" id="ARBA00021007"/>
    </source>
</evidence>
<comment type="subcellular location">
    <subcellularLocation>
        <location evidence="1">Membrane</location>
    </subcellularLocation>
    <subcellularLocation>
        <location evidence="9">Mitochondrion membrane</location>
        <topology evidence="9">Multi-pass membrane protein</topology>
    </subcellularLocation>
</comment>
<comment type="catalytic activity">
    <reaction evidence="8 9">
        <text>a ubiquinone + NADH + 5 H(+)(in) = a ubiquinol + NAD(+) + 4 H(+)(out)</text>
        <dbReference type="Rhea" id="RHEA:29091"/>
        <dbReference type="Rhea" id="RHEA-COMP:9565"/>
        <dbReference type="Rhea" id="RHEA-COMP:9566"/>
        <dbReference type="ChEBI" id="CHEBI:15378"/>
        <dbReference type="ChEBI" id="CHEBI:16389"/>
        <dbReference type="ChEBI" id="CHEBI:17976"/>
        <dbReference type="ChEBI" id="CHEBI:57540"/>
        <dbReference type="ChEBI" id="CHEBI:57945"/>
        <dbReference type="EC" id="7.1.1.2"/>
    </reaction>
</comment>
<accession>Q6VEH1</accession>
<dbReference type="GO" id="GO:0030964">
    <property type="term" value="C:NADH dehydrogenase complex"/>
    <property type="evidence" value="ECO:0007669"/>
    <property type="project" value="TreeGrafter"/>
</dbReference>
<evidence type="ECO:0000256" key="5">
    <source>
        <dbReference type="ARBA" id="ARBA00022692"/>
    </source>
</evidence>
<organism evidence="11">
    <name type="scientific">Siphonodentalium lobatum</name>
    <dbReference type="NCBI Taxonomy" id="203167"/>
    <lineage>
        <taxon>Eukaryota</taxon>
        <taxon>Metazoa</taxon>
        <taxon>Spiralia</taxon>
        <taxon>Lophotrochozoa</taxon>
        <taxon>Mollusca</taxon>
        <taxon>Scaphopoda</taxon>
        <taxon>Gadilida</taxon>
        <taxon>Siphonodentaliidae</taxon>
        <taxon>Siphonodentalium</taxon>
    </lineage>
</organism>
<evidence type="ECO:0000256" key="4">
    <source>
        <dbReference type="ARBA" id="ARBA00022448"/>
    </source>
</evidence>
<dbReference type="InterPro" id="IPR000440">
    <property type="entry name" value="NADH_UbQ/plastoQ_OxRdtase_su3"/>
</dbReference>
<feature type="transmembrane region" description="Helical" evidence="9">
    <location>
        <begin position="50"/>
        <end position="72"/>
    </location>
</feature>
<evidence type="ECO:0000256" key="8">
    <source>
        <dbReference type="ARBA" id="ARBA00049551"/>
    </source>
</evidence>
<feature type="chain" id="PRO_5004281006" description="NADH-ubiquinone oxidoreductase chain 3" evidence="10">
    <location>
        <begin position="21"/>
        <end position="108"/>
    </location>
</feature>
<comment type="similarity">
    <text evidence="2 9">Belongs to the complex I subunit 3 family.</text>
</comment>
<keyword evidence="9" id="KW-0249">Electron transport</keyword>
<dbReference type="EC" id="7.1.1.2" evidence="9"/>
<dbReference type="EMBL" id="AY342055">
    <property type="protein sequence ID" value="AAP91677.1"/>
    <property type="molecule type" value="Genomic_DNA"/>
</dbReference>
<keyword evidence="9" id="KW-0520">NAD</keyword>
<sequence length="108" mass="12683">MFSIALIIPTIVMFLPFILAQSRTDTELYSAFECGFDNLNHREFHSHPSFFYYQVIFLIFDMELVILIPLIWGSNTMSIITFSSFLLVVLLGWLYEWREGSLAWNKTC</sequence>
<evidence type="ECO:0000256" key="9">
    <source>
        <dbReference type="RuleBase" id="RU003640"/>
    </source>
</evidence>
<comment type="function">
    <text evidence="9">Core subunit of the mitochondrial membrane respiratory chain NADH dehydrogenase (Complex I) which catalyzes electron transfer from NADH through the respiratory chain, using ubiquinone as an electron acceptor. Essential for the catalytic activity of complex I.</text>
</comment>
<keyword evidence="9 11" id="KW-0496">Mitochondrion</keyword>
<feature type="transmembrane region" description="Helical" evidence="9">
    <location>
        <begin position="79"/>
        <end position="95"/>
    </location>
</feature>
<dbReference type="PANTHER" id="PTHR11058">
    <property type="entry name" value="NADH-UBIQUINONE OXIDOREDUCTASE CHAIN 3"/>
    <property type="match status" value="1"/>
</dbReference>
<keyword evidence="6 9" id="KW-1133">Transmembrane helix</keyword>
<evidence type="ECO:0000256" key="2">
    <source>
        <dbReference type="ARBA" id="ARBA00008472"/>
    </source>
</evidence>
<dbReference type="CTD" id="4537"/>
<keyword evidence="9" id="KW-1278">Translocase</keyword>
<dbReference type="Gene3D" id="1.20.58.1610">
    <property type="entry name" value="NADH:ubiquinone/plastoquinone oxidoreductase, chain 3"/>
    <property type="match status" value="1"/>
</dbReference>
<dbReference type="Pfam" id="PF00507">
    <property type="entry name" value="Oxidored_q4"/>
    <property type="match status" value="1"/>
</dbReference>
<geneLocation type="mitochondrion" evidence="11"/>
<evidence type="ECO:0000256" key="6">
    <source>
        <dbReference type="ARBA" id="ARBA00022989"/>
    </source>
</evidence>
<dbReference type="PANTHER" id="PTHR11058:SF9">
    <property type="entry name" value="NADH-UBIQUINONE OXIDOREDUCTASE CHAIN 3"/>
    <property type="match status" value="1"/>
</dbReference>
<feature type="signal peptide" evidence="10">
    <location>
        <begin position="1"/>
        <end position="20"/>
    </location>
</feature>
<proteinExistence type="inferred from homology"/>
<dbReference type="GO" id="GO:0008137">
    <property type="term" value="F:NADH dehydrogenase (ubiquinone) activity"/>
    <property type="evidence" value="ECO:0007669"/>
    <property type="project" value="UniProtKB-UniRule"/>
</dbReference>
<reference evidence="11" key="1">
    <citation type="journal article" date="2004" name="Mol. Phylogenet. Evol.">
        <title>The complete sequence and gene organization of the mitochondrial genome of the gadilid scaphopod Siphonondentalium lobatum (Mollusca).</title>
        <authorList>
            <person name="Dreyer H."/>
            <person name="Steiner G."/>
        </authorList>
    </citation>
    <scope>NUCLEOTIDE SEQUENCE</scope>
</reference>
<dbReference type="GeneID" id="2776989"/>
<evidence type="ECO:0000256" key="10">
    <source>
        <dbReference type="SAM" id="SignalP"/>
    </source>
</evidence>
<keyword evidence="7 9" id="KW-0472">Membrane</keyword>
<keyword evidence="5 9" id="KW-0812">Transmembrane</keyword>
<dbReference type="AlphaFoldDB" id="Q6VEH1"/>
<evidence type="ECO:0000256" key="7">
    <source>
        <dbReference type="ARBA" id="ARBA00023136"/>
    </source>
</evidence>
<gene>
    <name evidence="11" type="primary">ND3</name>
</gene>
<name>Q6VEH1_9MOLL</name>